<dbReference type="PANTHER" id="PTHR45436:SF5">
    <property type="entry name" value="SENSOR HISTIDINE KINASE TRCS"/>
    <property type="match status" value="1"/>
</dbReference>
<keyword evidence="9" id="KW-0902">Two-component regulatory system</keyword>
<evidence type="ECO:0000256" key="11">
    <source>
        <dbReference type="SAM" id="Phobius"/>
    </source>
</evidence>
<dbReference type="SUPFAM" id="SSF55874">
    <property type="entry name" value="ATPase domain of HSP90 chaperone/DNA topoisomerase II/histidine kinase"/>
    <property type="match status" value="1"/>
</dbReference>
<dbReference type="PRINTS" id="PR00344">
    <property type="entry name" value="BCTRLSENSOR"/>
</dbReference>
<evidence type="ECO:0000256" key="8">
    <source>
        <dbReference type="ARBA" id="ARBA00022989"/>
    </source>
</evidence>
<dbReference type="InterPro" id="IPR004358">
    <property type="entry name" value="Sig_transdc_His_kin-like_C"/>
</dbReference>
<proteinExistence type="predicted"/>
<dbReference type="Gene3D" id="3.30.565.10">
    <property type="entry name" value="Histidine kinase-like ATPase, C-terminal domain"/>
    <property type="match status" value="1"/>
</dbReference>
<dbReference type="InterPro" id="IPR003594">
    <property type="entry name" value="HATPase_dom"/>
</dbReference>
<feature type="domain" description="Histidine kinase" evidence="12">
    <location>
        <begin position="250"/>
        <end position="464"/>
    </location>
</feature>
<dbReference type="GO" id="GO:0005886">
    <property type="term" value="C:plasma membrane"/>
    <property type="evidence" value="ECO:0007669"/>
    <property type="project" value="TreeGrafter"/>
</dbReference>
<evidence type="ECO:0000256" key="3">
    <source>
        <dbReference type="ARBA" id="ARBA00012438"/>
    </source>
</evidence>
<dbReference type="GO" id="GO:0000155">
    <property type="term" value="F:phosphorelay sensor kinase activity"/>
    <property type="evidence" value="ECO:0007669"/>
    <property type="project" value="InterPro"/>
</dbReference>
<keyword evidence="14" id="KW-0067">ATP-binding</keyword>
<comment type="caution">
    <text evidence="14">The sequence shown here is derived from an EMBL/GenBank/DDBJ whole genome shotgun (WGS) entry which is preliminary data.</text>
</comment>
<evidence type="ECO:0000256" key="9">
    <source>
        <dbReference type="ARBA" id="ARBA00023012"/>
    </source>
</evidence>
<dbReference type="InterPro" id="IPR003661">
    <property type="entry name" value="HisK_dim/P_dom"/>
</dbReference>
<keyword evidence="8 11" id="KW-1133">Transmembrane helix</keyword>
<dbReference type="CDD" id="cd00082">
    <property type="entry name" value="HisKA"/>
    <property type="match status" value="1"/>
</dbReference>
<accession>A0AAW7Z2L1</accession>
<evidence type="ECO:0000256" key="5">
    <source>
        <dbReference type="ARBA" id="ARBA00022679"/>
    </source>
</evidence>
<evidence type="ECO:0000259" key="12">
    <source>
        <dbReference type="PROSITE" id="PS50109"/>
    </source>
</evidence>
<dbReference type="AlphaFoldDB" id="A0AAW7Z2L1"/>
<sequence>MKLSHKLLVILVGFTCVSLSLSLALARWSFEQGFNEFIQNQERERLMSLRRVLIAEYRSNNNSWDNIEIERVAPTGIPHRRPGMRPHPGGFPPPRHQIDDVSAGPPTLLTNASGNIISGQDSYADKNERNEVSVKLEVNGELIGWLTSYPPKTPDSDVARAFSAQQLHAIIFIGLVSLIASLVLALGVAPHMLSPFKAILQSVKGLTAHQYKTNLPENRPDEFGELMRHINTLGNTLEAHKNTKSQWLADISHELRTPLTILSGEIELIKAGIRPLDQKQLASFDQEVSRLSLLVEDLYQLSLSDIGGLSYHFSSVDLSQVIAQQSESLAHIFDTKGLTFTFSCPPNITINADHQRLKQLMLNLLVNACEYTDAPGTVELVVSEQPSFIVIIVQDSAPSIARENAAALFEPLFREDASRRRRTQGAGLGLSISKQIIEAHGGKISASVSSLGGVKITAELPKYFTTDNN</sequence>
<dbReference type="GO" id="GO:0005524">
    <property type="term" value="F:ATP binding"/>
    <property type="evidence" value="ECO:0007669"/>
    <property type="project" value="UniProtKB-KW"/>
</dbReference>
<dbReference type="FunFam" id="3.30.565.10:FF:000006">
    <property type="entry name" value="Sensor histidine kinase WalK"/>
    <property type="match status" value="1"/>
</dbReference>
<dbReference type="InterPro" id="IPR036097">
    <property type="entry name" value="HisK_dim/P_sf"/>
</dbReference>
<evidence type="ECO:0000256" key="10">
    <source>
        <dbReference type="ARBA" id="ARBA00023136"/>
    </source>
</evidence>
<evidence type="ECO:0000256" key="6">
    <source>
        <dbReference type="ARBA" id="ARBA00022692"/>
    </source>
</evidence>
<dbReference type="InterPro" id="IPR050428">
    <property type="entry name" value="TCS_sensor_his_kinase"/>
</dbReference>
<dbReference type="Gene3D" id="6.10.340.10">
    <property type="match status" value="1"/>
</dbReference>
<dbReference type="SUPFAM" id="SSF47384">
    <property type="entry name" value="Homodimeric domain of signal transducing histidine kinase"/>
    <property type="match status" value="1"/>
</dbReference>
<evidence type="ECO:0000313" key="14">
    <source>
        <dbReference type="EMBL" id="MDO6577181.1"/>
    </source>
</evidence>
<dbReference type="PROSITE" id="PS50885">
    <property type="entry name" value="HAMP"/>
    <property type="match status" value="1"/>
</dbReference>
<feature type="transmembrane region" description="Helical" evidence="11">
    <location>
        <begin position="167"/>
        <end position="189"/>
    </location>
</feature>
<dbReference type="SMART" id="SM00387">
    <property type="entry name" value="HATPase_c"/>
    <property type="match status" value="1"/>
</dbReference>
<dbReference type="RefSeq" id="WP_303538296.1">
    <property type="nucleotide sequence ID" value="NZ_JAUOQI010000004.1"/>
</dbReference>
<keyword evidence="5" id="KW-0808">Transferase</keyword>
<dbReference type="PROSITE" id="PS50109">
    <property type="entry name" value="HIS_KIN"/>
    <property type="match status" value="1"/>
</dbReference>
<evidence type="ECO:0000259" key="13">
    <source>
        <dbReference type="PROSITE" id="PS50885"/>
    </source>
</evidence>
<feature type="domain" description="HAMP" evidence="13">
    <location>
        <begin position="191"/>
        <end position="242"/>
    </location>
</feature>
<dbReference type="Proteomes" id="UP001170717">
    <property type="component" value="Unassembled WGS sequence"/>
</dbReference>
<reference evidence="14" key="1">
    <citation type="submission" date="2023-07" db="EMBL/GenBank/DDBJ databases">
        <title>Genome content predicts the carbon catabolic preferences of heterotrophic bacteria.</title>
        <authorList>
            <person name="Gralka M."/>
        </authorList>
    </citation>
    <scope>NUCLEOTIDE SEQUENCE</scope>
    <source>
        <strain evidence="14">F2M12</strain>
    </source>
</reference>
<dbReference type="EMBL" id="JAUOQI010000004">
    <property type="protein sequence ID" value="MDO6577181.1"/>
    <property type="molecule type" value="Genomic_DNA"/>
</dbReference>
<dbReference type="InterPro" id="IPR005467">
    <property type="entry name" value="His_kinase_dom"/>
</dbReference>
<dbReference type="EC" id="2.7.13.3" evidence="3"/>
<evidence type="ECO:0000256" key="1">
    <source>
        <dbReference type="ARBA" id="ARBA00000085"/>
    </source>
</evidence>
<dbReference type="InterPro" id="IPR036890">
    <property type="entry name" value="HATPase_C_sf"/>
</dbReference>
<comment type="subcellular location">
    <subcellularLocation>
        <location evidence="2">Membrane</location>
    </subcellularLocation>
</comment>
<evidence type="ECO:0000256" key="7">
    <source>
        <dbReference type="ARBA" id="ARBA00022777"/>
    </source>
</evidence>
<evidence type="ECO:0000313" key="15">
    <source>
        <dbReference type="Proteomes" id="UP001170717"/>
    </source>
</evidence>
<keyword evidence="7" id="KW-0418">Kinase</keyword>
<dbReference type="Pfam" id="PF00512">
    <property type="entry name" value="HisKA"/>
    <property type="match status" value="1"/>
</dbReference>
<dbReference type="Pfam" id="PF02518">
    <property type="entry name" value="HATPase_c"/>
    <property type="match status" value="1"/>
</dbReference>
<gene>
    <name evidence="14" type="ORF">Q4527_07240</name>
</gene>
<dbReference type="PANTHER" id="PTHR45436">
    <property type="entry name" value="SENSOR HISTIDINE KINASE YKOH"/>
    <property type="match status" value="1"/>
</dbReference>
<evidence type="ECO:0000256" key="2">
    <source>
        <dbReference type="ARBA" id="ARBA00004370"/>
    </source>
</evidence>
<organism evidence="14 15">
    <name type="scientific">Alteromonas stellipolaris</name>
    <dbReference type="NCBI Taxonomy" id="233316"/>
    <lineage>
        <taxon>Bacteria</taxon>
        <taxon>Pseudomonadati</taxon>
        <taxon>Pseudomonadota</taxon>
        <taxon>Gammaproteobacteria</taxon>
        <taxon>Alteromonadales</taxon>
        <taxon>Alteromonadaceae</taxon>
        <taxon>Alteromonas/Salinimonas group</taxon>
        <taxon>Alteromonas</taxon>
    </lineage>
</organism>
<dbReference type="SMART" id="SM00388">
    <property type="entry name" value="HisKA"/>
    <property type="match status" value="1"/>
</dbReference>
<name>A0AAW7Z2L1_9ALTE</name>
<evidence type="ECO:0000256" key="4">
    <source>
        <dbReference type="ARBA" id="ARBA00022553"/>
    </source>
</evidence>
<keyword evidence="14" id="KW-0547">Nucleotide-binding</keyword>
<keyword evidence="6 11" id="KW-0812">Transmembrane</keyword>
<dbReference type="InterPro" id="IPR003660">
    <property type="entry name" value="HAMP_dom"/>
</dbReference>
<dbReference type="Gene3D" id="1.10.287.130">
    <property type="match status" value="1"/>
</dbReference>
<comment type="catalytic activity">
    <reaction evidence="1">
        <text>ATP + protein L-histidine = ADP + protein N-phospho-L-histidine.</text>
        <dbReference type="EC" id="2.7.13.3"/>
    </reaction>
</comment>
<keyword evidence="10 11" id="KW-0472">Membrane</keyword>
<protein>
    <recommendedName>
        <fullName evidence="3">histidine kinase</fullName>
        <ecNumber evidence="3">2.7.13.3</ecNumber>
    </recommendedName>
</protein>
<keyword evidence="4" id="KW-0597">Phosphoprotein</keyword>